<keyword evidence="8 11" id="KW-0408">Iron</keyword>
<dbReference type="InterPro" id="IPR006066">
    <property type="entry name" value="NO2/SO3_Rdtase_FeS/sirohaem_BS"/>
</dbReference>
<comment type="subunit">
    <text evidence="11">Alpha(8)-beta(8). The alpha component is a flavoprotein, the beta component is a hemoprotein.</text>
</comment>
<accession>A0ABT7IGI1</accession>
<proteinExistence type="inferred from homology"/>
<feature type="domain" description="Nitrite/sulphite reductase 4Fe-4S" evidence="12">
    <location>
        <begin position="174"/>
        <end position="320"/>
    </location>
</feature>
<dbReference type="InterPro" id="IPR045169">
    <property type="entry name" value="NO2/SO3_Rdtase_4Fe4S_prot"/>
</dbReference>
<dbReference type="SUPFAM" id="SSF56014">
    <property type="entry name" value="Nitrite and sulphite reductase 4Fe-4S domain-like"/>
    <property type="match status" value="2"/>
</dbReference>
<feature type="binding site" evidence="11">
    <location>
        <position position="477"/>
    </location>
    <ligand>
        <name>[4Fe-4S] cluster</name>
        <dbReference type="ChEBI" id="CHEBI:49883"/>
    </ligand>
</feature>
<comment type="similarity">
    <text evidence="1 11">Belongs to the nitrite and sulfite reductase 4Fe-4S domain family.</text>
</comment>
<name>A0ABT7IGI1_9GAMM</name>
<comment type="cofactor">
    <cofactor evidence="11">
        <name>siroheme</name>
        <dbReference type="ChEBI" id="CHEBI:60052"/>
    </cofactor>
    <text evidence="11">Binds 1 siroheme per subunit.</text>
</comment>
<dbReference type="InterPro" id="IPR006067">
    <property type="entry name" value="NO2/SO3_Rdtase_4Fe4S_dom"/>
</dbReference>
<feature type="binding site" evidence="11">
    <location>
        <position position="473"/>
    </location>
    <ligand>
        <name>[4Fe-4S] cluster</name>
        <dbReference type="ChEBI" id="CHEBI:49883"/>
    </ligand>
</feature>
<comment type="pathway">
    <text evidence="11">Sulfur metabolism; hydrogen sulfide biosynthesis; hydrogen sulfide from sulfite (NADPH route): step 1/1.</text>
</comment>
<keyword evidence="9 11" id="KW-0411">Iron-sulfur</keyword>
<dbReference type="HAMAP" id="MF_01540">
    <property type="entry name" value="CysI"/>
    <property type="match status" value="1"/>
</dbReference>
<evidence type="ECO:0000313" key="15">
    <source>
        <dbReference type="Proteomes" id="UP001227964"/>
    </source>
</evidence>
<dbReference type="PANTHER" id="PTHR11493:SF47">
    <property type="entry name" value="SULFITE REDUCTASE [NADPH] SUBUNIT BETA"/>
    <property type="match status" value="1"/>
</dbReference>
<dbReference type="SUPFAM" id="SSF55124">
    <property type="entry name" value="Nitrite/Sulfite reductase N-terminal domain-like"/>
    <property type="match status" value="2"/>
</dbReference>
<gene>
    <name evidence="11 14" type="primary">cysI</name>
    <name evidence="14" type="ORF">QPM17_19270</name>
</gene>
<keyword evidence="5 11" id="KW-0479">Metal-binding</keyword>
<dbReference type="PRINTS" id="PR00397">
    <property type="entry name" value="SIROHAEM"/>
</dbReference>
<keyword evidence="15" id="KW-1185">Reference proteome</keyword>
<dbReference type="Gene3D" id="3.90.480.10">
    <property type="entry name" value="Sulfite Reductase Hemoprotein,Domain 2"/>
    <property type="match status" value="1"/>
</dbReference>
<evidence type="ECO:0000256" key="10">
    <source>
        <dbReference type="ARBA" id="ARBA00023192"/>
    </source>
</evidence>
<feature type="domain" description="Nitrite/Sulfite reductase ferredoxin-like" evidence="13">
    <location>
        <begin position="66"/>
        <end position="128"/>
    </location>
</feature>
<sequence>MADELPKAEIIKRESRYLRGTIAECLADEATGAIADADTNLTKFHGSYQQDDRDVRDERRRQKLEPLYMFMVRLRLPGGVLTPQQWLGLDEVADECANHTLRLTTRQTFQFHGVFKNKLRPLIQKVNKLGIDSRGACGDVNRNVVSNVNPHESQVHAEIHRLSAEISQRLMWRSSAYAEIWLGEECVHRVGEEEEEPFYSYYYLPRKFKIALAVPPENDCDVFANDIGLIAIVESGEIRGFNISVGGGLGTTYGEPETYPRLGRVAGFVPPDQAADACEAITAIQRDFGSRTNRSHARFKYTLDDYGMDWFHEKFAEYRGESMEDARPYHFDNNGDRFGWVEGENGNSHLTLMIQSGRIADFDGYSLRTALREIARVHIGEFRITCNQNLVIANVTPDQKQRIQALVDQYGLDDGSRSSPMKRNAMSCVAFPTCGLAMAESERYLPELTRKLDAMMEEAGIADTQINVRVTGCPNGCARPYVAEIGLTGKALGKYNLYLGGDTKGERMNRLYRENIDEETILSILKPMFERFAAEREDGEGFGDFLVRSGIVDADRSPRVFHEAFVSE</sequence>
<evidence type="ECO:0000313" key="14">
    <source>
        <dbReference type="EMBL" id="MDL0433283.1"/>
    </source>
</evidence>
<evidence type="ECO:0000256" key="5">
    <source>
        <dbReference type="ARBA" id="ARBA00022723"/>
    </source>
</evidence>
<feature type="binding site" evidence="11">
    <location>
        <position position="434"/>
    </location>
    <ligand>
        <name>[4Fe-4S] cluster</name>
        <dbReference type="ChEBI" id="CHEBI:49883"/>
    </ligand>
</feature>
<evidence type="ECO:0000256" key="2">
    <source>
        <dbReference type="ARBA" id="ARBA00022485"/>
    </source>
</evidence>
<protein>
    <recommendedName>
        <fullName evidence="11">Sulfite reductase [NADPH] hemoprotein beta-component</fullName>
        <shortName evidence="11">SiR-HP</shortName>
        <shortName evidence="11">SiRHP</shortName>
        <ecNumber evidence="11">1.8.1.2</ecNumber>
    </recommendedName>
</protein>
<keyword evidence="2 11" id="KW-0004">4Fe-4S</keyword>
<feature type="binding site" description="axial binding residue" evidence="11">
    <location>
        <position position="477"/>
    </location>
    <ligand>
        <name>siroheme</name>
        <dbReference type="ChEBI" id="CHEBI:60052"/>
    </ligand>
    <ligandPart>
        <name>Fe</name>
        <dbReference type="ChEBI" id="CHEBI:18248"/>
    </ligandPart>
</feature>
<keyword evidence="10 11" id="KW-0198">Cysteine biosynthesis</keyword>
<keyword evidence="3 11" id="KW-0028">Amino-acid biosynthesis</keyword>
<dbReference type="Proteomes" id="UP001227964">
    <property type="component" value="Unassembled WGS sequence"/>
</dbReference>
<comment type="caution">
    <text evidence="14">The sequence shown here is derived from an EMBL/GenBank/DDBJ whole genome shotgun (WGS) entry which is preliminary data.</text>
</comment>
<evidence type="ECO:0000256" key="7">
    <source>
        <dbReference type="ARBA" id="ARBA00023002"/>
    </source>
</evidence>
<evidence type="ECO:0000259" key="12">
    <source>
        <dbReference type="Pfam" id="PF01077"/>
    </source>
</evidence>
<evidence type="ECO:0000256" key="6">
    <source>
        <dbReference type="ARBA" id="ARBA00022857"/>
    </source>
</evidence>
<evidence type="ECO:0000256" key="11">
    <source>
        <dbReference type="HAMAP-Rule" id="MF_01540"/>
    </source>
</evidence>
<organism evidence="14 15">
    <name type="scientific">Marinobacter azerbaijanicus</name>
    <dbReference type="NCBI Taxonomy" id="3050455"/>
    <lineage>
        <taxon>Bacteria</taxon>
        <taxon>Pseudomonadati</taxon>
        <taxon>Pseudomonadota</taxon>
        <taxon>Gammaproteobacteria</taxon>
        <taxon>Pseudomonadales</taxon>
        <taxon>Marinobacteraceae</taxon>
        <taxon>Marinobacter</taxon>
    </lineage>
</organism>
<comment type="cofactor">
    <cofactor evidence="11">
        <name>[4Fe-4S] cluster</name>
        <dbReference type="ChEBI" id="CHEBI:49883"/>
    </cofactor>
    <text evidence="11">Binds 1 [4Fe-4S] cluster per subunit.</text>
</comment>
<dbReference type="NCBIfam" id="NF010029">
    <property type="entry name" value="PRK13504.1"/>
    <property type="match status" value="1"/>
</dbReference>
<feature type="domain" description="Nitrite/sulphite reductase 4Fe-4S" evidence="12">
    <location>
        <begin position="422"/>
        <end position="551"/>
    </location>
</feature>
<dbReference type="GO" id="GO:0004783">
    <property type="term" value="F:sulfite reductase (NADPH) activity"/>
    <property type="evidence" value="ECO:0007669"/>
    <property type="project" value="UniProtKB-EC"/>
</dbReference>
<dbReference type="Pfam" id="PF03460">
    <property type="entry name" value="NIR_SIR_ferr"/>
    <property type="match status" value="2"/>
</dbReference>
<keyword evidence="6 11" id="KW-0521">NADP</keyword>
<keyword evidence="7 11" id="KW-0560">Oxidoreductase</keyword>
<dbReference type="InterPro" id="IPR036136">
    <property type="entry name" value="Nit/Sulf_reduc_fer-like_dom_sf"/>
</dbReference>
<feature type="binding site" evidence="11">
    <location>
        <position position="428"/>
    </location>
    <ligand>
        <name>[4Fe-4S] cluster</name>
        <dbReference type="ChEBI" id="CHEBI:49883"/>
    </ligand>
</feature>
<dbReference type="EC" id="1.8.1.2" evidence="11"/>
<dbReference type="NCBIfam" id="TIGR02041">
    <property type="entry name" value="CysI"/>
    <property type="match status" value="1"/>
</dbReference>
<dbReference type="InterPro" id="IPR011786">
    <property type="entry name" value="CysI"/>
</dbReference>
<comment type="function">
    <text evidence="11">Component of the sulfite reductase complex that catalyzes the 6-electron reduction of sulfite to sulfide. This is one of several activities required for the biosynthesis of L-cysteine from sulfate.</text>
</comment>
<evidence type="ECO:0000259" key="13">
    <source>
        <dbReference type="Pfam" id="PF03460"/>
    </source>
</evidence>
<dbReference type="PROSITE" id="PS00365">
    <property type="entry name" value="NIR_SIR"/>
    <property type="match status" value="1"/>
</dbReference>
<dbReference type="InterPro" id="IPR045854">
    <property type="entry name" value="NO2/SO3_Rdtase_4Fe4S_sf"/>
</dbReference>
<dbReference type="Pfam" id="PF01077">
    <property type="entry name" value="NIR_SIR"/>
    <property type="match status" value="2"/>
</dbReference>
<evidence type="ECO:0000256" key="3">
    <source>
        <dbReference type="ARBA" id="ARBA00022605"/>
    </source>
</evidence>
<dbReference type="Gene3D" id="3.30.413.10">
    <property type="entry name" value="Sulfite Reductase Hemoprotein, domain 1"/>
    <property type="match status" value="2"/>
</dbReference>
<feature type="domain" description="Nitrite/Sulfite reductase ferredoxin-like" evidence="13">
    <location>
        <begin position="344"/>
        <end position="407"/>
    </location>
</feature>
<reference evidence="14 15" key="1">
    <citation type="submission" date="2023-06" db="EMBL/GenBank/DDBJ databases">
        <title>Marinobacter azerbaijanicus a moderately halophilic, isolated from Urmia Lake in Azerbaijan region of Iran.</title>
        <authorList>
            <person name="Sanchez-Porro C."/>
            <person name="Aghdam E.M."/>
            <person name="Saheb S.M."/>
            <person name="Tarhriz V."/>
            <person name="Kazemi E."/>
            <person name="Ammozegar M.A."/>
            <person name="Ventosa A."/>
            <person name="Hejazi M.S."/>
        </authorList>
    </citation>
    <scope>NUCLEOTIDE SEQUENCE [LARGE SCALE GENOMIC DNA]</scope>
    <source>
        <strain evidence="14 15">TBZ242</strain>
    </source>
</reference>
<comment type="catalytic activity">
    <reaction evidence="11">
        <text>hydrogen sulfide + 3 NADP(+) + 3 H2O = sulfite + 3 NADPH + 4 H(+)</text>
        <dbReference type="Rhea" id="RHEA:13801"/>
        <dbReference type="ChEBI" id="CHEBI:15377"/>
        <dbReference type="ChEBI" id="CHEBI:15378"/>
        <dbReference type="ChEBI" id="CHEBI:17359"/>
        <dbReference type="ChEBI" id="CHEBI:29919"/>
        <dbReference type="ChEBI" id="CHEBI:57783"/>
        <dbReference type="ChEBI" id="CHEBI:58349"/>
        <dbReference type="EC" id="1.8.1.2"/>
    </reaction>
</comment>
<dbReference type="PANTHER" id="PTHR11493">
    <property type="entry name" value="SULFITE REDUCTASE [NADPH] SUBUNIT BETA-RELATED"/>
    <property type="match status" value="1"/>
</dbReference>
<evidence type="ECO:0000256" key="9">
    <source>
        <dbReference type="ARBA" id="ARBA00023014"/>
    </source>
</evidence>
<evidence type="ECO:0000256" key="4">
    <source>
        <dbReference type="ARBA" id="ARBA00022617"/>
    </source>
</evidence>
<dbReference type="InterPro" id="IPR005117">
    <property type="entry name" value="NiRdtase/SiRdtase_haem-b_fer"/>
</dbReference>
<dbReference type="RefSeq" id="WP_285392948.1">
    <property type="nucleotide sequence ID" value="NZ_JASSVS010000012.1"/>
</dbReference>
<dbReference type="EMBL" id="JASSVS010000012">
    <property type="protein sequence ID" value="MDL0433283.1"/>
    <property type="molecule type" value="Genomic_DNA"/>
</dbReference>
<evidence type="ECO:0000256" key="1">
    <source>
        <dbReference type="ARBA" id="ARBA00010429"/>
    </source>
</evidence>
<keyword evidence="4 11" id="KW-0349">Heme</keyword>
<evidence type="ECO:0000256" key="8">
    <source>
        <dbReference type="ARBA" id="ARBA00023004"/>
    </source>
</evidence>